<evidence type="ECO:0000313" key="2">
    <source>
        <dbReference type="EMBL" id="MFK2824507.1"/>
    </source>
</evidence>
<accession>A0ABW8I4V1</accession>
<feature type="domain" description="Aminoglycoside phosphotransferase" evidence="1">
    <location>
        <begin position="8"/>
        <end position="194"/>
    </location>
</feature>
<dbReference type="PANTHER" id="PTHR39179">
    <property type="entry name" value="SPORE COAT PROTEIN I"/>
    <property type="match status" value="1"/>
</dbReference>
<dbReference type="RefSeq" id="WP_404314090.1">
    <property type="nucleotide sequence ID" value="NZ_JAUIYO010000001.1"/>
</dbReference>
<dbReference type="InterPro" id="IPR002575">
    <property type="entry name" value="Aminoglycoside_PTrfase"/>
</dbReference>
<protein>
    <submittedName>
        <fullName evidence="2">Phosphotransferase</fullName>
    </submittedName>
</protein>
<dbReference type="Pfam" id="PF01636">
    <property type="entry name" value="APH"/>
    <property type="match status" value="1"/>
</dbReference>
<evidence type="ECO:0000259" key="1">
    <source>
        <dbReference type="Pfam" id="PF01636"/>
    </source>
</evidence>
<dbReference type="PANTHER" id="PTHR39179:SF3">
    <property type="entry name" value="COTS-RELATED PROTEIN"/>
    <property type="match status" value="1"/>
</dbReference>
<proteinExistence type="predicted"/>
<dbReference type="InterPro" id="IPR011009">
    <property type="entry name" value="Kinase-like_dom_sf"/>
</dbReference>
<sequence length="282" mass="33532">MRTTKHVWFVKRYTSLFQLEKQLKLCRVLKEAGFSQVISFHPASPVRLEKQVFAILPFVQPAKKMFSFQTRMEREEALQLLASFHRQTECVFKSVSAEFPVFDQLSVWHKRLADFQQVFPELSRYFPPSILQRYAEMGAWCLNGLLVRPQKEEKNAIIHGDVAAHNFLRSADGVLYLIDFDLAARAPAMTDYVQWVNRVLPLVDWDLEEIMKHRVVSNYTHKKNWLLYVLFPSDIFRECQRVIHMNAFGKNPIYEHAYDLAVKSFAQREHFFRKWKKEWEKQ</sequence>
<keyword evidence="3" id="KW-1185">Reference proteome</keyword>
<organism evidence="2 3">
    <name type="scientific">Bacillus lumedeiriae</name>
    <dbReference type="NCBI Taxonomy" id="3058829"/>
    <lineage>
        <taxon>Bacteria</taxon>
        <taxon>Bacillati</taxon>
        <taxon>Bacillota</taxon>
        <taxon>Bacilli</taxon>
        <taxon>Bacillales</taxon>
        <taxon>Bacillaceae</taxon>
        <taxon>Bacillus</taxon>
    </lineage>
</organism>
<dbReference type="Gene3D" id="3.90.1200.10">
    <property type="match status" value="1"/>
</dbReference>
<evidence type="ECO:0000313" key="3">
    <source>
        <dbReference type="Proteomes" id="UP001619911"/>
    </source>
</evidence>
<dbReference type="SUPFAM" id="SSF56112">
    <property type="entry name" value="Protein kinase-like (PK-like)"/>
    <property type="match status" value="1"/>
</dbReference>
<name>A0ABW8I4V1_9BACI</name>
<comment type="caution">
    <text evidence="2">The sequence shown here is derived from an EMBL/GenBank/DDBJ whole genome shotgun (WGS) entry which is preliminary data.</text>
</comment>
<dbReference type="InterPro" id="IPR047175">
    <property type="entry name" value="CotS-like"/>
</dbReference>
<dbReference type="EMBL" id="JAUIYO010000001">
    <property type="protein sequence ID" value="MFK2824507.1"/>
    <property type="molecule type" value="Genomic_DNA"/>
</dbReference>
<dbReference type="Proteomes" id="UP001619911">
    <property type="component" value="Unassembled WGS sequence"/>
</dbReference>
<reference evidence="2 3" key="1">
    <citation type="submission" date="2023-07" db="EMBL/GenBank/DDBJ databases">
        <title>Bacillus lucianemedeirus sp. nov, a new species isolated from an immunobiological production facility.</title>
        <authorList>
            <person name="Costa L.V."/>
            <person name="Miranda R.V.S.L."/>
            <person name="Brandao M.L.L."/>
            <person name="Reis C.M.F."/>
            <person name="Frazao A.M."/>
            <person name="Cruz F.V."/>
            <person name="Baio P.V.P."/>
            <person name="Veras J.F.C."/>
            <person name="Ramos J.N."/>
            <person name="Vieira V."/>
        </authorList>
    </citation>
    <scope>NUCLEOTIDE SEQUENCE [LARGE SCALE GENOMIC DNA]</scope>
    <source>
        <strain evidence="2 3">B190/17</strain>
    </source>
</reference>
<gene>
    <name evidence="2" type="ORF">QYG89_02190</name>
</gene>